<accession>A0AAU9D080</accession>
<dbReference type="InterPro" id="IPR045090">
    <property type="entry name" value="Pept_M3A_M3B"/>
</dbReference>
<keyword evidence="1 6" id="KW-0645">Protease</keyword>
<dbReference type="GO" id="GO:0006518">
    <property type="term" value="P:peptide metabolic process"/>
    <property type="evidence" value="ECO:0007669"/>
    <property type="project" value="TreeGrafter"/>
</dbReference>
<dbReference type="AlphaFoldDB" id="A0AAU9D080"/>
<dbReference type="EMBL" id="AP026802">
    <property type="protein sequence ID" value="BDR58101.1"/>
    <property type="molecule type" value="Genomic_DNA"/>
</dbReference>
<evidence type="ECO:0000256" key="2">
    <source>
        <dbReference type="ARBA" id="ARBA00022723"/>
    </source>
</evidence>
<evidence type="ECO:0000256" key="6">
    <source>
        <dbReference type="RuleBase" id="RU368091"/>
    </source>
</evidence>
<dbReference type="RefSeq" id="WP_317636022.1">
    <property type="nucleotide sequence ID" value="NZ_AP026802.1"/>
</dbReference>
<feature type="domain" description="Peptidase M3A/M3B catalytic" evidence="7">
    <location>
        <begin position="204"/>
        <end position="583"/>
    </location>
</feature>
<dbReference type="SUPFAM" id="SSF55486">
    <property type="entry name" value="Metalloproteases ('zincins'), catalytic domain"/>
    <property type="match status" value="1"/>
</dbReference>
<dbReference type="Gene3D" id="1.10.1370.20">
    <property type="entry name" value="Oligoendopeptidase f, C-terminal domain"/>
    <property type="match status" value="1"/>
</dbReference>
<keyword evidence="4 6" id="KW-0862">Zinc</keyword>
<name>A0AAU9D080_9LACO</name>
<evidence type="ECO:0000256" key="4">
    <source>
        <dbReference type="ARBA" id="ARBA00022833"/>
    </source>
</evidence>
<dbReference type="PANTHER" id="PTHR11804">
    <property type="entry name" value="PROTEASE M3 THIMET OLIGOPEPTIDASE-RELATED"/>
    <property type="match status" value="1"/>
</dbReference>
<dbReference type="Gene3D" id="1.20.140.70">
    <property type="entry name" value="Oligopeptidase f, N-terminal domain"/>
    <property type="match status" value="1"/>
</dbReference>
<comment type="cofactor">
    <cofactor evidence="6">
        <name>Zn(2+)</name>
        <dbReference type="ChEBI" id="CHEBI:29105"/>
    </cofactor>
    <text evidence="6">Binds 1 zinc ion.</text>
</comment>
<sequence length="597" mass="68260">MVQNQRNEIPVEDTWDLTTIFKNDSDFEAAFNKVQELTSAASKYRSTMGADAEHFFGAIEASLKAFRLLETVYVYASMNNDLDTGNDKYQAYNARVNSLAAQVESALSFIQPEILSIDKKKIAEFLKENPAKEQYAHYLDFIEKKRPHVLNEEAEALISQVQDVLNTSAETFSVLSNNDLIFPSIIDEDGQKVRLTNGSYSLHIESYDRKVRKDAFKGMYQAYGDYKNTFAQTLSGQIKADNYLAKVHKYPDARSAAMATNNIPAIVYDNLVSAVHEHLDLLHRYVALRKKILQLDEMHMYDLYVPLLSEPPVEYNFEQAKKRARQALEIYGDEYLDAVDHIYNERMIDVYETKGKRSGGYSGGAYDTNPFILLNYQDTLDDVYTLIHETGHSVHSWLTRKYQPYVYGDYPIFVAEIASTTNENLLTDDFLANSDDPKLRAYILNHYLDGVKGTVFRQTQFAEFEHYLHTSEQNGIPITANGISEYYGKLNADYYGSSVVSDPEISLEWSRIPHFYYDYYVYQYATGFAAATTLSENMLSHQENAVDRYLGFLKSGNSQYPIETMKAAGVDMTKPDYLNKTFAVFEQRLNELESLIG</sequence>
<keyword evidence="5 6" id="KW-0482">Metalloprotease</keyword>
<dbReference type="InterPro" id="IPR004438">
    <property type="entry name" value="Peptidase_M3B"/>
</dbReference>
<proteinExistence type="inferred from homology"/>
<protein>
    <recommendedName>
        <fullName evidence="6">Oligopeptidase F</fullName>
        <ecNumber evidence="6">3.4.24.-</ecNumber>
    </recommendedName>
</protein>
<dbReference type="NCBIfam" id="TIGR00181">
    <property type="entry name" value="pepF"/>
    <property type="match status" value="1"/>
</dbReference>
<comment type="similarity">
    <text evidence="6">Belongs to the peptidase M3B family.</text>
</comment>
<evidence type="ECO:0000256" key="3">
    <source>
        <dbReference type="ARBA" id="ARBA00022801"/>
    </source>
</evidence>
<dbReference type="GO" id="GO:0006508">
    <property type="term" value="P:proteolysis"/>
    <property type="evidence" value="ECO:0007669"/>
    <property type="project" value="UniProtKB-KW"/>
</dbReference>
<evidence type="ECO:0000256" key="5">
    <source>
        <dbReference type="ARBA" id="ARBA00023049"/>
    </source>
</evidence>
<dbReference type="CDD" id="cd09608">
    <property type="entry name" value="M3B_PepF"/>
    <property type="match status" value="1"/>
</dbReference>
<dbReference type="EC" id="3.4.24.-" evidence="6"/>
<dbReference type="KEGG" id="xap:XA3_05420"/>
<reference evidence="9 10" key="1">
    <citation type="journal article" date="2023" name="Microbiol. Spectr.">
        <title>Symbiosis of Carpenter Bees with Uncharacterized Lactic Acid Bacteria Showing NAD Auxotrophy.</title>
        <authorList>
            <person name="Kawasaki S."/>
            <person name="Ozawa K."/>
            <person name="Mori T."/>
            <person name="Yamamoto A."/>
            <person name="Ito M."/>
            <person name="Ohkuma M."/>
            <person name="Sakamoto M."/>
            <person name="Matsutani M."/>
        </authorList>
    </citation>
    <scope>NUCLEOTIDE SEQUENCE [LARGE SCALE GENOMIC DNA]</scope>
    <source>
        <strain evidence="9 10">XA3</strain>
    </source>
</reference>
<comment type="function">
    <text evidence="6">Has oligopeptidase activity and degrades a variety of small bioactive peptides.</text>
</comment>
<organism evidence="9 10">
    <name type="scientific">Xylocopilactobacillus apicola</name>
    <dbReference type="NCBI Taxonomy" id="2932184"/>
    <lineage>
        <taxon>Bacteria</taxon>
        <taxon>Bacillati</taxon>
        <taxon>Bacillota</taxon>
        <taxon>Bacilli</taxon>
        <taxon>Lactobacillales</taxon>
        <taxon>Lactobacillaceae</taxon>
        <taxon>Xylocopilactobacillus</taxon>
    </lineage>
</organism>
<dbReference type="Pfam" id="PF08439">
    <property type="entry name" value="Peptidase_M3_N"/>
    <property type="match status" value="1"/>
</dbReference>
<evidence type="ECO:0000259" key="7">
    <source>
        <dbReference type="Pfam" id="PF01432"/>
    </source>
</evidence>
<evidence type="ECO:0000259" key="8">
    <source>
        <dbReference type="Pfam" id="PF08439"/>
    </source>
</evidence>
<evidence type="ECO:0000313" key="9">
    <source>
        <dbReference type="EMBL" id="BDR58101.1"/>
    </source>
</evidence>
<dbReference type="GO" id="GO:0046872">
    <property type="term" value="F:metal ion binding"/>
    <property type="evidence" value="ECO:0007669"/>
    <property type="project" value="UniProtKB-UniRule"/>
</dbReference>
<feature type="domain" description="Oligopeptidase F N-terminal" evidence="8">
    <location>
        <begin position="113"/>
        <end position="182"/>
    </location>
</feature>
<dbReference type="Pfam" id="PF01432">
    <property type="entry name" value="Peptidase_M3"/>
    <property type="match status" value="1"/>
</dbReference>
<dbReference type="Gene3D" id="1.10.287.830">
    <property type="entry name" value="putative peptidase helix hairpin domain like"/>
    <property type="match status" value="1"/>
</dbReference>
<evidence type="ECO:0000256" key="1">
    <source>
        <dbReference type="ARBA" id="ARBA00022670"/>
    </source>
</evidence>
<keyword evidence="3 6" id="KW-0378">Hydrolase</keyword>
<evidence type="ECO:0000313" key="10">
    <source>
        <dbReference type="Proteomes" id="UP001321861"/>
    </source>
</evidence>
<dbReference type="InterPro" id="IPR042088">
    <property type="entry name" value="OligoPept_F_C"/>
</dbReference>
<dbReference type="PANTHER" id="PTHR11804:SF84">
    <property type="entry name" value="SACCHAROLYSIN"/>
    <property type="match status" value="1"/>
</dbReference>
<keyword evidence="2 6" id="KW-0479">Metal-binding</keyword>
<dbReference type="InterPro" id="IPR013647">
    <property type="entry name" value="OligopepF_N_dom"/>
</dbReference>
<keyword evidence="10" id="KW-1185">Reference proteome</keyword>
<dbReference type="InterPro" id="IPR001567">
    <property type="entry name" value="Pept_M3A_M3B_dom"/>
</dbReference>
<gene>
    <name evidence="9" type="ORF">XA3_05420</name>
</gene>
<dbReference type="GO" id="GO:0004222">
    <property type="term" value="F:metalloendopeptidase activity"/>
    <property type="evidence" value="ECO:0007669"/>
    <property type="project" value="UniProtKB-UniRule"/>
</dbReference>
<dbReference type="Proteomes" id="UP001321861">
    <property type="component" value="Chromosome"/>
</dbReference>